<dbReference type="Proteomes" id="UP000230842">
    <property type="component" value="Unassembled WGS sequence"/>
</dbReference>
<evidence type="ECO:0000256" key="1">
    <source>
        <dbReference type="SAM" id="MobiDB-lite"/>
    </source>
</evidence>
<evidence type="ECO:0000313" key="2">
    <source>
        <dbReference type="EMBL" id="PJJ54049.1"/>
    </source>
</evidence>
<feature type="region of interest" description="Disordered" evidence="1">
    <location>
        <begin position="64"/>
        <end position="84"/>
    </location>
</feature>
<keyword evidence="3" id="KW-1185">Reference proteome</keyword>
<proteinExistence type="predicted"/>
<accession>A0A0B2BPW6</accession>
<comment type="caution">
    <text evidence="2">The sequence shown here is derived from an EMBL/GenBank/DDBJ whole genome shotgun (WGS) entry which is preliminary data.</text>
</comment>
<evidence type="ECO:0008006" key="4">
    <source>
        <dbReference type="Google" id="ProtNLM"/>
    </source>
</evidence>
<gene>
    <name evidence="2" type="ORF">CLV56_3553</name>
</gene>
<sequence>MVTKHGVVLLAAGVVCGLLVGGTATYAVSSQKTVKVCVTKSKVVRSANKNGTCPRRTTKKAIAVRGPAGPRGPRGPRGAPGTSSMWGVVAEDGTIASGSYRIKAVTKPNAAHQFCVQPAVSLPVTRLRAAQVRALGGPGTVAYVGLGAPNCPAGWFDVSTWLLDSVGAGAEPLGFSLVVP</sequence>
<organism evidence="2 3">
    <name type="scientific">Mumia flava</name>
    <dbReference type="NCBI Taxonomy" id="1348852"/>
    <lineage>
        <taxon>Bacteria</taxon>
        <taxon>Bacillati</taxon>
        <taxon>Actinomycetota</taxon>
        <taxon>Actinomycetes</taxon>
        <taxon>Propionibacteriales</taxon>
        <taxon>Nocardioidaceae</taxon>
        <taxon>Mumia</taxon>
    </lineage>
</organism>
<protein>
    <recommendedName>
        <fullName evidence="4">Collagen triple helix repeat protein</fullName>
    </recommendedName>
</protein>
<dbReference type="AlphaFoldDB" id="A0A0B2BPW6"/>
<dbReference type="EMBL" id="PGEZ01000002">
    <property type="protein sequence ID" value="PJJ54049.1"/>
    <property type="molecule type" value="Genomic_DNA"/>
</dbReference>
<name>A0A0B2BPW6_9ACTN</name>
<dbReference type="RefSeq" id="WP_039340511.1">
    <property type="nucleotide sequence ID" value="NZ_PGEZ01000002.1"/>
</dbReference>
<reference evidence="2 3" key="1">
    <citation type="submission" date="2017-11" db="EMBL/GenBank/DDBJ databases">
        <title>Genomic Encyclopedia of Archaeal and Bacterial Type Strains, Phase II (KMG-II): From Individual Species to Whole Genera.</title>
        <authorList>
            <person name="Goeker M."/>
        </authorList>
    </citation>
    <scope>NUCLEOTIDE SEQUENCE [LARGE SCALE GENOMIC DNA]</scope>
    <source>
        <strain evidence="2 3">DSM 27763</strain>
    </source>
</reference>
<evidence type="ECO:0000313" key="3">
    <source>
        <dbReference type="Proteomes" id="UP000230842"/>
    </source>
</evidence>